<organism evidence="3 4">
    <name type="scientific">Salmo salar</name>
    <name type="common">Atlantic salmon</name>
    <dbReference type="NCBI Taxonomy" id="8030"/>
    <lineage>
        <taxon>Eukaryota</taxon>
        <taxon>Metazoa</taxon>
        <taxon>Chordata</taxon>
        <taxon>Craniata</taxon>
        <taxon>Vertebrata</taxon>
        <taxon>Euteleostomi</taxon>
        <taxon>Actinopterygii</taxon>
        <taxon>Neopterygii</taxon>
        <taxon>Teleostei</taxon>
        <taxon>Protacanthopterygii</taxon>
        <taxon>Salmoniformes</taxon>
        <taxon>Salmonidae</taxon>
        <taxon>Salmoninae</taxon>
        <taxon>Salmo</taxon>
    </lineage>
</organism>
<dbReference type="GO" id="GO:0005524">
    <property type="term" value="F:ATP binding"/>
    <property type="evidence" value="ECO:0007669"/>
    <property type="project" value="InterPro"/>
</dbReference>
<feature type="region of interest" description="Disordered" evidence="1">
    <location>
        <begin position="440"/>
        <end position="462"/>
    </location>
</feature>
<reference evidence="4" key="1">
    <citation type="submission" date="2025-08" db="UniProtKB">
        <authorList>
            <consortium name="RefSeq"/>
        </authorList>
    </citation>
    <scope>IDENTIFICATION</scope>
</reference>
<evidence type="ECO:0000313" key="4">
    <source>
        <dbReference type="RefSeq" id="XP_013986306.2"/>
    </source>
</evidence>
<name>A0A1S3L5Q6_SALSA</name>
<dbReference type="GO" id="GO:0061860">
    <property type="term" value="F:DNA clamp unloader activity"/>
    <property type="evidence" value="ECO:0007669"/>
    <property type="project" value="TreeGrafter"/>
</dbReference>
<feature type="region of interest" description="Disordered" evidence="1">
    <location>
        <begin position="275"/>
        <end position="390"/>
    </location>
</feature>
<feature type="region of interest" description="Disordered" evidence="1">
    <location>
        <begin position="567"/>
        <end position="589"/>
    </location>
</feature>
<dbReference type="PANTHER" id="PTHR23389:SF21">
    <property type="entry name" value="ATPASE FAMILY AAA DOMAIN-CONTAINING PROTEIN 5"/>
    <property type="match status" value="1"/>
</dbReference>
<dbReference type="RefSeq" id="XP_013986306.2">
    <property type="nucleotide sequence ID" value="XM_014130831.2"/>
</dbReference>
<feature type="compositionally biased region" description="Polar residues" evidence="1">
    <location>
        <begin position="375"/>
        <end position="390"/>
    </location>
</feature>
<keyword evidence="3" id="KW-1185">Reference proteome</keyword>
<feature type="region of interest" description="Disordered" evidence="1">
    <location>
        <begin position="925"/>
        <end position="946"/>
    </location>
</feature>
<protein>
    <submittedName>
        <fullName evidence="4">ATPase family AAA domain-containing protein 5 isoform X1</fullName>
    </submittedName>
</protein>
<dbReference type="SUPFAM" id="SSF52540">
    <property type="entry name" value="P-loop containing nucleoside triphosphate hydrolases"/>
    <property type="match status" value="1"/>
</dbReference>
<evidence type="ECO:0000259" key="2">
    <source>
        <dbReference type="Pfam" id="PF00004"/>
    </source>
</evidence>
<dbReference type="Pfam" id="PF00004">
    <property type="entry name" value="AAA"/>
    <property type="match status" value="1"/>
</dbReference>
<dbReference type="InterPro" id="IPR003959">
    <property type="entry name" value="ATPase_AAA_core"/>
</dbReference>
<feature type="domain" description="ATPase AAA-type core" evidence="2">
    <location>
        <begin position="482"/>
        <end position="517"/>
    </location>
</feature>
<accession>A0A1S3L5Q6</accession>
<feature type="compositionally biased region" description="Basic residues" evidence="1">
    <location>
        <begin position="341"/>
        <end position="352"/>
    </location>
</feature>
<sequence>MFKEKLNHEISVNVRKMWLSPHLAMEKKAGCSKSNDITKYFSITPQPLGRKNLISEQVKEKPKMAPCHIGGSYDEVPLSVSRSTSRLHRFKQNRYPKARTSLIKDNSCSDPPNNVIVISESSCSSAGTAFRGRAVMGSVDLGQDTGRCHGVGLGSGQNEIACTLTIQAAVQSASGTVRVSDEKVATSFTRKQDTNKANSPQHSQRWILNWWSRSTLKCNQTERKGSITSGWRDKLSGSARKGSLEEVKLSNPLFPVRRVFTMLLKKYKHNILESESPETGVGAISPSSVGKRKHQNEEEDPETICKRQRSSPGLEETSLTGYSPSLEHQVRGSLIPSTRGQPRRSRLSRTQRLRQQQWECRGLGIGHELTPNPPNQAESPQKVSPAQPQQCLRRVHNIEDLLWTEKYRPQHSSEVIGNLVSVKKLHSWLKKWKRRADCEERRKGRERKLEENANSNDSWDCGDFQGEARVEEDGEEDLCSTMLITGPPGVGKTASVYACAQELGFKVFEVNSSSQRSGRHVLTQLKEATQSHLVEIQGSTTFKPSHLSSYNNTSTKSDAVAGKVASPRKVFSSYRKEPQPPRSSPHKRGGCAASMMLANFFKKKSKPEITNLDGPSLSTKQDEHIPNIFVSLKTVKKADIINPPLVSQLSPDIEEPPTGSRSKRMSTSLILFEEVDVIFDDDVGFLTAIKTFMTTTKRPVILTTSDPSFKAKFDGDFEAILFKTPSVVNVCSYLQLLCLAENVRMDAGDITSLVSLNQIDIRRTLLQLQLWICSGGGQASQRATPLKDPAGGVHGTLNVAAVEDIAVGENTSPRHPPCDVGCTQSMLGLLNSGPSHDLQTTLKCQSWAKPDIIKLMEILTESWRRGVALLYSNLELLLPLPVRTQPSPFLTPKKVTHPRLQSEPTPPDIHHPQIPLILDQTSPVKVSSGSRLRRKKSVPTSDSRSAQSMLVKPYRASLSLRAHPSVSNITETFNDKLQTEKADGLVYHCLDAITDFMDLMSFIDTSLPSESPHKAGPCRPGAFLWTGAEVKDGLLDEMREEDGGCWWWCERTLEIQAAVEGLGFHRCLARVSEGWAGSQRLEGEQRGRVMENLTLPVTPPRQSFNVSQTTFCDPSVVERRYDIIRTVLSSRAFCTLGNKQAVAVDYLPVLRTMCQSERAQQGQGRFLHFLGLTKATVRLLADDFP</sequence>
<dbReference type="GO" id="GO:0003677">
    <property type="term" value="F:DNA binding"/>
    <property type="evidence" value="ECO:0007669"/>
    <property type="project" value="TreeGrafter"/>
</dbReference>
<gene>
    <name evidence="4" type="primary">LOC106564654</name>
</gene>
<evidence type="ECO:0000313" key="3">
    <source>
        <dbReference type="Proteomes" id="UP001652741"/>
    </source>
</evidence>
<dbReference type="GeneID" id="106564654"/>
<dbReference type="Gene3D" id="3.40.50.300">
    <property type="entry name" value="P-loop containing nucleotide triphosphate hydrolases"/>
    <property type="match status" value="1"/>
</dbReference>
<dbReference type="GO" id="GO:0005634">
    <property type="term" value="C:nucleus"/>
    <property type="evidence" value="ECO:0007669"/>
    <property type="project" value="TreeGrafter"/>
</dbReference>
<proteinExistence type="predicted"/>
<dbReference type="InterPro" id="IPR027417">
    <property type="entry name" value="P-loop_NTPase"/>
</dbReference>
<dbReference type="PANTHER" id="PTHR23389">
    <property type="entry name" value="CHROMOSOME TRANSMISSION FIDELITY FACTOR 18"/>
    <property type="match status" value="1"/>
</dbReference>
<dbReference type="GO" id="GO:0016887">
    <property type="term" value="F:ATP hydrolysis activity"/>
    <property type="evidence" value="ECO:0007669"/>
    <property type="project" value="InterPro"/>
</dbReference>
<evidence type="ECO:0000256" key="1">
    <source>
        <dbReference type="SAM" id="MobiDB-lite"/>
    </source>
</evidence>
<feature type="region of interest" description="Disordered" evidence="1">
    <location>
        <begin position="889"/>
        <end position="913"/>
    </location>
</feature>
<dbReference type="KEGG" id="sasa:106564654"/>
<dbReference type="Proteomes" id="UP001652741">
    <property type="component" value="Chromosome ssa12"/>
</dbReference>
<feature type="compositionally biased region" description="Basic and acidic residues" evidence="1">
    <location>
        <begin position="440"/>
        <end position="451"/>
    </location>
</feature>
<dbReference type="AlphaFoldDB" id="A0A1S3L5Q6"/>